<sequence>MYIPKLPKQKTAVPTKELLAKNLVRLRAERKMSQEDLSYMAGLSRTVVSHIERQTRNVTLETLEALAAGLGIPVRELFDESN</sequence>
<evidence type="ECO:0000313" key="6">
    <source>
        <dbReference type="Proteomes" id="UP000028782"/>
    </source>
</evidence>
<dbReference type="InterPro" id="IPR001387">
    <property type="entry name" value="Cro/C1-type_HTH"/>
</dbReference>
<keyword evidence="1" id="KW-0805">Transcription regulation</keyword>
<proteinExistence type="predicted"/>
<keyword evidence="2" id="KW-0238">DNA-binding</keyword>
<dbReference type="Proteomes" id="UP000028782">
    <property type="component" value="Chromosome"/>
</dbReference>
<keyword evidence="3" id="KW-0804">Transcription</keyword>
<dbReference type="GO" id="GO:0005829">
    <property type="term" value="C:cytosol"/>
    <property type="evidence" value="ECO:0007669"/>
    <property type="project" value="TreeGrafter"/>
</dbReference>
<name>A0A076PS86_COMTE</name>
<reference evidence="5 6" key="1">
    <citation type="journal article" date="2014" name="Genome Announc.">
        <title>Complete Genome Sequence of Polychlorinated Biphenyl Degrader Comamonas testosteroni TK102 (NBRC 109938).</title>
        <authorList>
            <person name="Fukuda K."/>
            <person name="Hosoyama A."/>
            <person name="Tsuchikane K."/>
            <person name="Ohji S."/>
            <person name="Yamazoe A."/>
            <person name="Fujita N."/>
            <person name="Shintani M."/>
            <person name="Kimbara K."/>
        </authorList>
    </citation>
    <scope>NUCLEOTIDE SEQUENCE [LARGE SCALE GENOMIC DNA]</scope>
    <source>
        <strain evidence="5">TK102</strain>
    </source>
</reference>
<dbReference type="Pfam" id="PF01381">
    <property type="entry name" value="HTH_3"/>
    <property type="match status" value="1"/>
</dbReference>
<feature type="domain" description="HTH cro/C1-type" evidence="4">
    <location>
        <begin position="23"/>
        <end position="77"/>
    </location>
</feature>
<dbReference type="EMBL" id="CP006704">
    <property type="protein sequence ID" value="AIJ49699.1"/>
    <property type="molecule type" value="Genomic_DNA"/>
</dbReference>
<dbReference type="RefSeq" id="WP_043375916.1">
    <property type="nucleotide sequence ID" value="NZ_CP006704.1"/>
</dbReference>
<protein>
    <recommendedName>
        <fullName evidence="4">HTH cro/C1-type domain-containing protein</fullName>
    </recommendedName>
</protein>
<dbReference type="HOGENOM" id="CLU_066192_29_1_4"/>
<dbReference type="Gene3D" id="1.10.260.40">
    <property type="entry name" value="lambda repressor-like DNA-binding domains"/>
    <property type="match status" value="1"/>
</dbReference>
<evidence type="ECO:0000259" key="4">
    <source>
        <dbReference type="PROSITE" id="PS50943"/>
    </source>
</evidence>
<evidence type="ECO:0000256" key="1">
    <source>
        <dbReference type="ARBA" id="ARBA00023015"/>
    </source>
</evidence>
<organism evidence="5 6">
    <name type="scientific">Comamonas testosteroni TK102</name>
    <dbReference type="NCBI Taxonomy" id="1392005"/>
    <lineage>
        <taxon>Bacteria</taxon>
        <taxon>Pseudomonadati</taxon>
        <taxon>Pseudomonadota</taxon>
        <taxon>Betaproteobacteria</taxon>
        <taxon>Burkholderiales</taxon>
        <taxon>Comamonadaceae</taxon>
        <taxon>Comamonas</taxon>
    </lineage>
</organism>
<dbReference type="AlphaFoldDB" id="A0A076PS86"/>
<dbReference type="GO" id="GO:0003700">
    <property type="term" value="F:DNA-binding transcription factor activity"/>
    <property type="evidence" value="ECO:0007669"/>
    <property type="project" value="TreeGrafter"/>
</dbReference>
<dbReference type="KEGG" id="ctes:O987_28270"/>
<dbReference type="SMART" id="SM00530">
    <property type="entry name" value="HTH_XRE"/>
    <property type="match status" value="1"/>
</dbReference>
<accession>A0A076PS86</accession>
<evidence type="ECO:0000313" key="5">
    <source>
        <dbReference type="EMBL" id="AIJ49699.1"/>
    </source>
</evidence>
<evidence type="ECO:0000256" key="2">
    <source>
        <dbReference type="ARBA" id="ARBA00023125"/>
    </source>
</evidence>
<dbReference type="InterPro" id="IPR050807">
    <property type="entry name" value="TransReg_Diox_bact_type"/>
</dbReference>
<dbReference type="PANTHER" id="PTHR46797">
    <property type="entry name" value="HTH-TYPE TRANSCRIPTIONAL REGULATOR"/>
    <property type="match status" value="1"/>
</dbReference>
<dbReference type="PROSITE" id="PS50943">
    <property type="entry name" value="HTH_CROC1"/>
    <property type="match status" value="1"/>
</dbReference>
<dbReference type="GO" id="GO:0003677">
    <property type="term" value="F:DNA binding"/>
    <property type="evidence" value="ECO:0007669"/>
    <property type="project" value="UniProtKB-KW"/>
</dbReference>
<dbReference type="PANTHER" id="PTHR46797:SF23">
    <property type="entry name" value="HTH-TYPE TRANSCRIPTIONAL REGULATOR SUTR"/>
    <property type="match status" value="1"/>
</dbReference>
<dbReference type="CDD" id="cd00093">
    <property type="entry name" value="HTH_XRE"/>
    <property type="match status" value="1"/>
</dbReference>
<evidence type="ECO:0000256" key="3">
    <source>
        <dbReference type="ARBA" id="ARBA00023163"/>
    </source>
</evidence>
<gene>
    <name evidence="5" type="ORF">O987_28270</name>
</gene>
<dbReference type="SUPFAM" id="SSF47413">
    <property type="entry name" value="lambda repressor-like DNA-binding domains"/>
    <property type="match status" value="1"/>
</dbReference>
<dbReference type="InterPro" id="IPR010982">
    <property type="entry name" value="Lambda_DNA-bd_dom_sf"/>
</dbReference>